<dbReference type="Proteomes" id="UP001139981">
    <property type="component" value="Unassembled WGS sequence"/>
</dbReference>
<gene>
    <name evidence="1" type="primary">ANAPC7</name>
    <name evidence="1" type="ORF">IWW38_004724</name>
</gene>
<evidence type="ECO:0000313" key="1">
    <source>
        <dbReference type="EMBL" id="KAJ2889420.1"/>
    </source>
</evidence>
<comment type="caution">
    <text evidence="1">The sequence shown here is derived from an EMBL/GenBank/DDBJ whole genome shotgun (WGS) entry which is preliminary data.</text>
</comment>
<accession>A0ACC1LX22</accession>
<keyword evidence="2" id="KW-1185">Reference proteome</keyword>
<name>A0ACC1LX22_9FUNG</name>
<dbReference type="EMBL" id="JANBVB010001844">
    <property type="protein sequence ID" value="KAJ2889420.1"/>
    <property type="molecule type" value="Genomic_DNA"/>
</dbReference>
<protein>
    <submittedName>
        <fullName evidence="1">Anaphase promoting complex subunit 7</fullName>
    </submittedName>
</protein>
<organism evidence="1 2">
    <name type="scientific">Coemansia aciculifera</name>
    <dbReference type="NCBI Taxonomy" id="417176"/>
    <lineage>
        <taxon>Eukaryota</taxon>
        <taxon>Fungi</taxon>
        <taxon>Fungi incertae sedis</taxon>
        <taxon>Zoopagomycota</taxon>
        <taxon>Kickxellomycotina</taxon>
        <taxon>Kickxellomycetes</taxon>
        <taxon>Kickxellales</taxon>
        <taxon>Kickxellaceae</taxon>
        <taxon>Coemansia</taxon>
    </lineage>
</organism>
<reference evidence="1" key="1">
    <citation type="submission" date="2022-07" db="EMBL/GenBank/DDBJ databases">
        <title>Phylogenomic reconstructions and comparative analyses of Kickxellomycotina fungi.</title>
        <authorList>
            <person name="Reynolds N.K."/>
            <person name="Stajich J.E."/>
            <person name="Barry K."/>
            <person name="Grigoriev I.V."/>
            <person name="Crous P."/>
            <person name="Smith M.E."/>
        </authorList>
    </citation>
    <scope>NUCLEOTIDE SEQUENCE</scope>
    <source>
        <strain evidence="1">CBS 190363</strain>
    </source>
</reference>
<proteinExistence type="predicted"/>
<evidence type="ECO:0000313" key="2">
    <source>
        <dbReference type="Proteomes" id="UP001139981"/>
    </source>
</evidence>
<sequence>MQATCHFELGAAERARKMFAQAAAIDPPLVDGLAAYAGTLARLGDRLALYALGRRLLAGDAGRAEGWVAMARFLLLSGRVSEALAVAWKAQAASPRLPDAFLAEGEAQMAAGAPADAVAALERAHAIAPSAQTYAALVAALVAAGRVKDAFVYAREAAEKMPRCAPTLAMVGSVLAHSPDAAERAERLLTAALDIDRRSAEAVDALAALYVASGRLPDALALVEAHLPEIQTDQMYTRFADVLTLSNDLPRAAVNYAHALHLNPENPRARAGFDRVDRLMHPSEEADDDEEEEGEGDPSS</sequence>